<accession>A0A2U9IKH5</accession>
<dbReference type="AlphaFoldDB" id="A0A2U9IKH5"/>
<dbReference type="PROSITE" id="PS51295">
    <property type="entry name" value="CRM"/>
    <property type="match status" value="1"/>
</dbReference>
<dbReference type="OrthoDB" id="30785at2157"/>
<protein>
    <submittedName>
        <fullName evidence="4">RNA-binding protein</fullName>
    </submittedName>
</protein>
<reference evidence="4 5" key="1">
    <citation type="submission" date="2018-05" db="EMBL/GenBank/DDBJ databases">
        <title>Complete Genome Sequences of Extremely Thermoacidophilic, Metal-Mobilizing Type-Strain Members of the Archaeal Family Sulfolobaceae: Acidianus brierleyi DSM-1651T, Acidianus sulfidivorans DSM-18786T, Metallosphaera hakonensis DSM-7519T, and Metallosphaera prunae DSM-10039T.</title>
        <authorList>
            <person name="Counts J.A."/>
            <person name="Kelly R.M."/>
        </authorList>
    </citation>
    <scope>NUCLEOTIDE SEQUENCE [LARGE SCALE GENOMIC DNA]</scope>
    <source>
        <strain evidence="4 5">JP7</strain>
    </source>
</reference>
<evidence type="ECO:0000313" key="4">
    <source>
        <dbReference type="EMBL" id="AWR96547.1"/>
    </source>
</evidence>
<organism evidence="4 5">
    <name type="scientific">Acidianus sulfidivorans JP7</name>
    <dbReference type="NCBI Taxonomy" id="619593"/>
    <lineage>
        <taxon>Archaea</taxon>
        <taxon>Thermoproteota</taxon>
        <taxon>Thermoprotei</taxon>
        <taxon>Sulfolobales</taxon>
        <taxon>Sulfolobaceae</taxon>
        <taxon>Acidianus</taxon>
    </lineage>
</organism>
<sequence length="81" mass="9237">MNSKLNDVKQAHASIRIGKNGVTEGIINEIKRQLNDKKVIKIKIGADIEEDRRDFAKRIAEITGSELIEVRGYTFILRKND</sequence>
<dbReference type="Proteomes" id="UP000248410">
    <property type="component" value="Chromosome"/>
</dbReference>
<gene>
    <name evidence="4" type="ORF">DFR86_02600</name>
</gene>
<dbReference type="PANTHER" id="PTHR40065:SF3">
    <property type="entry name" value="RNA-BINDING PROTEIN YHBY"/>
    <property type="match status" value="1"/>
</dbReference>
<dbReference type="SUPFAM" id="SSF75471">
    <property type="entry name" value="YhbY-like"/>
    <property type="match status" value="1"/>
</dbReference>
<feature type="domain" description="CRM" evidence="3">
    <location>
        <begin position="1"/>
        <end position="81"/>
    </location>
</feature>
<dbReference type="Pfam" id="PF01985">
    <property type="entry name" value="CRS1_YhbY"/>
    <property type="match status" value="1"/>
</dbReference>
<keyword evidence="5" id="KW-1185">Reference proteome</keyword>
<dbReference type="EMBL" id="CP029288">
    <property type="protein sequence ID" value="AWR96547.1"/>
    <property type="molecule type" value="Genomic_DNA"/>
</dbReference>
<dbReference type="GO" id="GO:0003723">
    <property type="term" value="F:RNA binding"/>
    <property type="evidence" value="ECO:0007669"/>
    <property type="project" value="UniProtKB-UniRule"/>
</dbReference>
<dbReference type="Gene3D" id="3.30.110.60">
    <property type="entry name" value="YhbY-like"/>
    <property type="match status" value="1"/>
</dbReference>
<name>A0A2U9IKH5_9CREN</name>
<keyword evidence="1 2" id="KW-0694">RNA-binding</keyword>
<dbReference type="GeneID" id="36836823"/>
<dbReference type="InterPro" id="IPR051925">
    <property type="entry name" value="RNA-binding_domain"/>
</dbReference>
<dbReference type="PANTHER" id="PTHR40065">
    <property type="entry name" value="RNA-BINDING PROTEIN YHBY"/>
    <property type="match status" value="1"/>
</dbReference>
<evidence type="ECO:0000259" key="3">
    <source>
        <dbReference type="PROSITE" id="PS51295"/>
    </source>
</evidence>
<evidence type="ECO:0000256" key="2">
    <source>
        <dbReference type="PROSITE-ProRule" id="PRU00626"/>
    </source>
</evidence>
<dbReference type="SMART" id="SM01103">
    <property type="entry name" value="CRS1_YhbY"/>
    <property type="match status" value="1"/>
</dbReference>
<dbReference type="InterPro" id="IPR001890">
    <property type="entry name" value="RNA-binding_CRM"/>
</dbReference>
<proteinExistence type="predicted"/>
<dbReference type="KEGG" id="asul:DFR86_02600"/>
<evidence type="ECO:0000313" key="5">
    <source>
        <dbReference type="Proteomes" id="UP000248410"/>
    </source>
</evidence>
<dbReference type="InterPro" id="IPR035920">
    <property type="entry name" value="YhbY-like_sf"/>
</dbReference>
<dbReference type="RefSeq" id="WP_110379437.1">
    <property type="nucleotide sequence ID" value="NZ_CP029288.2"/>
</dbReference>
<evidence type="ECO:0000256" key="1">
    <source>
        <dbReference type="ARBA" id="ARBA00022884"/>
    </source>
</evidence>